<reference evidence="3 4" key="1">
    <citation type="submission" date="2019-01" db="EMBL/GenBank/DDBJ databases">
        <title>Filimonas sp. strain TTM-71.</title>
        <authorList>
            <person name="Chen W.-M."/>
        </authorList>
    </citation>
    <scope>NUCLEOTIDE SEQUENCE [LARGE SCALE GENOMIC DNA]</scope>
    <source>
        <strain evidence="3 4">TTM-71</strain>
    </source>
</reference>
<comment type="similarity">
    <text evidence="1">Belongs to the glycosyltransferase 2 family. WaaE/KdtX subfamily.</text>
</comment>
<proteinExistence type="inferred from homology"/>
<dbReference type="GO" id="GO:0016740">
    <property type="term" value="F:transferase activity"/>
    <property type="evidence" value="ECO:0007669"/>
    <property type="project" value="UniProtKB-KW"/>
</dbReference>
<dbReference type="OrthoDB" id="9815923at2"/>
<dbReference type="InterPro" id="IPR029044">
    <property type="entry name" value="Nucleotide-diphossugar_trans"/>
</dbReference>
<gene>
    <name evidence="3" type="ORF">ESB13_22575</name>
</gene>
<evidence type="ECO:0000313" key="3">
    <source>
        <dbReference type="EMBL" id="RXK80943.1"/>
    </source>
</evidence>
<keyword evidence="4" id="KW-1185">Reference proteome</keyword>
<comment type="caution">
    <text evidence="3">The sequence shown here is derived from an EMBL/GenBank/DDBJ whole genome shotgun (WGS) entry which is preliminary data.</text>
</comment>
<dbReference type="InterPro" id="IPR001173">
    <property type="entry name" value="Glyco_trans_2-like"/>
</dbReference>
<protein>
    <submittedName>
        <fullName evidence="3">Glycosyltransferase family 2 protein</fullName>
    </submittedName>
</protein>
<dbReference type="PANTHER" id="PTHR43630">
    <property type="entry name" value="POLY-BETA-1,6-N-ACETYL-D-GLUCOSAMINE SYNTHASE"/>
    <property type="match status" value="1"/>
</dbReference>
<evidence type="ECO:0000256" key="1">
    <source>
        <dbReference type="ARBA" id="ARBA00038494"/>
    </source>
</evidence>
<organism evidence="3 4">
    <name type="scientific">Filimonas effusa</name>
    <dbReference type="NCBI Taxonomy" id="2508721"/>
    <lineage>
        <taxon>Bacteria</taxon>
        <taxon>Pseudomonadati</taxon>
        <taxon>Bacteroidota</taxon>
        <taxon>Chitinophagia</taxon>
        <taxon>Chitinophagales</taxon>
        <taxon>Chitinophagaceae</taxon>
        <taxon>Filimonas</taxon>
    </lineage>
</organism>
<dbReference type="Proteomes" id="UP000290545">
    <property type="component" value="Unassembled WGS sequence"/>
</dbReference>
<keyword evidence="3" id="KW-0808">Transferase</keyword>
<dbReference type="Pfam" id="PF00535">
    <property type="entry name" value="Glycos_transf_2"/>
    <property type="match status" value="1"/>
</dbReference>
<dbReference type="Gene3D" id="3.90.550.10">
    <property type="entry name" value="Spore Coat Polysaccharide Biosynthesis Protein SpsA, Chain A"/>
    <property type="match status" value="1"/>
</dbReference>
<dbReference type="SUPFAM" id="SSF53448">
    <property type="entry name" value="Nucleotide-diphospho-sugar transferases"/>
    <property type="match status" value="1"/>
</dbReference>
<accession>A0A4Q1CZW7</accession>
<dbReference type="EMBL" id="SDHZ01000005">
    <property type="protein sequence ID" value="RXK80943.1"/>
    <property type="molecule type" value="Genomic_DNA"/>
</dbReference>
<evidence type="ECO:0000259" key="2">
    <source>
        <dbReference type="Pfam" id="PF00535"/>
    </source>
</evidence>
<dbReference type="RefSeq" id="WP_129006139.1">
    <property type="nucleotide sequence ID" value="NZ_SDHZ01000005.1"/>
</dbReference>
<feature type="domain" description="Glycosyltransferase 2-like" evidence="2">
    <location>
        <begin position="7"/>
        <end position="150"/>
    </location>
</feature>
<dbReference type="AlphaFoldDB" id="A0A4Q1CZW7"/>
<dbReference type="PANTHER" id="PTHR43630:SF2">
    <property type="entry name" value="GLYCOSYLTRANSFERASE"/>
    <property type="match status" value="1"/>
</dbReference>
<name>A0A4Q1CZW7_9BACT</name>
<sequence length="253" mass="28838">MKNVSVSVVIICKNSAQTIGKAVKSCQPLTDDIIVVDSGSTDGTLNIVRSHNAVLIETPWLGYGDTKNLGNKQAKYDWILSLDSDEYIDNTLIESLKQTDLSDPTVIYTIKRISYLGDKAVKHGEWGRGVIRRVFNSRKACWDNSPVHEEIRCEGETREIQLKGAIHHFTSPDIHTYRSKLDRYARLSAEKYAGKKKPSHLFKRFFSPVFNFVQNYIFRAGFLDGKTGLDIARAHAWYTRRKYELLRSYNSGN</sequence>
<dbReference type="CDD" id="cd02511">
    <property type="entry name" value="Beta4Glucosyltransferase"/>
    <property type="match status" value="1"/>
</dbReference>
<evidence type="ECO:0000313" key="4">
    <source>
        <dbReference type="Proteomes" id="UP000290545"/>
    </source>
</evidence>